<reference evidence="3 4" key="1">
    <citation type="submission" date="2019-02" db="EMBL/GenBank/DDBJ databases">
        <title>Deep-cultivation of Planctomycetes and their phenomic and genomic characterization uncovers novel biology.</title>
        <authorList>
            <person name="Wiegand S."/>
            <person name="Jogler M."/>
            <person name="Boedeker C."/>
            <person name="Pinto D."/>
            <person name="Vollmers J."/>
            <person name="Rivas-Marin E."/>
            <person name="Kohn T."/>
            <person name="Peeters S.H."/>
            <person name="Heuer A."/>
            <person name="Rast P."/>
            <person name="Oberbeckmann S."/>
            <person name="Bunk B."/>
            <person name="Jeske O."/>
            <person name="Meyerdierks A."/>
            <person name="Storesund J.E."/>
            <person name="Kallscheuer N."/>
            <person name="Luecker S."/>
            <person name="Lage O.M."/>
            <person name="Pohl T."/>
            <person name="Merkel B.J."/>
            <person name="Hornburger P."/>
            <person name="Mueller R.-W."/>
            <person name="Bruemmer F."/>
            <person name="Labrenz M."/>
            <person name="Spormann A.M."/>
            <person name="Op den Camp H."/>
            <person name="Overmann J."/>
            <person name="Amann R."/>
            <person name="Jetten M.S.M."/>
            <person name="Mascher T."/>
            <person name="Medema M.H."/>
            <person name="Devos D.P."/>
            <person name="Kaster A.-K."/>
            <person name="Ovreas L."/>
            <person name="Rohde M."/>
            <person name="Galperin M.Y."/>
            <person name="Jogler C."/>
        </authorList>
    </citation>
    <scope>NUCLEOTIDE SEQUENCE [LARGE SCALE GENOMIC DNA]</scope>
    <source>
        <strain evidence="3 4">Pan189</strain>
    </source>
</reference>
<accession>A0A517R448</accession>
<evidence type="ECO:0000313" key="4">
    <source>
        <dbReference type="Proteomes" id="UP000317318"/>
    </source>
</evidence>
<name>A0A517R448_9PLAN</name>
<dbReference type="KEGG" id="svp:Pan189_30680"/>
<dbReference type="Gene3D" id="1.25.40.10">
    <property type="entry name" value="Tetratricopeptide repeat domain"/>
    <property type="match status" value="1"/>
</dbReference>
<dbReference type="EMBL" id="CP036268">
    <property type="protein sequence ID" value="QDT38672.1"/>
    <property type="molecule type" value="Genomic_DNA"/>
</dbReference>
<gene>
    <name evidence="3" type="ORF">Pan189_30680</name>
</gene>
<keyword evidence="4" id="KW-1185">Reference proteome</keyword>
<dbReference type="InterPro" id="IPR011990">
    <property type="entry name" value="TPR-like_helical_dom_sf"/>
</dbReference>
<dbReference type="OrthoDB" id="265362at2"/>
<feature type="region of interest" description="Disordered" evidence="1">
    <location>
        <begin position="209"/>
        <end position="293"/>
    </location>
</feature>
<keyword evidence="2" id="KW-0812">Transmembrane</keyword>
<feature type="transmembrane region" description="Helical" evidence="2">
    <location>
        <begin position="28"/>
        <end position="50"/>
    </location>
</feature>
<evidence type="ECO:0000313" key="3">
    <source>
        <dbReference type="EMBL" id="QDT38672.1"/>
    </source>
</evidence>
<organism evidence="3 4">
    <name type="scientific">Stratiformator vulcanicus</name>
    <dbReference type="NCBI Taxonomy" id="2527980"/>
    <lineage>
        <taxon>Bacteria</taxon>
        <taxon>Pseudomonadati</taxon>
        <taxon>Planctomycetota</taxon>
        <taxon>Planctomycetia</taxon>
        <taxon>Planctomycetales</taxon>
        <taxon>Planctomycetaceae</taxon>
        <taxon>Stratiformator</taxon>
    </lineage>
</organism>
<dbReference type="RefSeq" id="WP_145364757.1">
    <property type="nucleotide sequence ID" value="NZ_CP036268.1"/>
</dbReference>
<keyword evidence="2" id="KW-0472">Membrane</keyword>
<keyword evidence="2" id="KW-1133">Transmembrane helix</keyword>
<proteinExistence type="predicted"/>
<dbReference type="Proteomes" id="UP000317318">
    <property type="component" value="Chromosome"/>
</dbReference>
<evidence type="ECO:0008006" key="5">
    <source>
        <dbReference type="Google" id="ProtNLM"/>
    </source>
</evidence>
<evidence type="ECO:0000256" key="2">
    <source>
        <dbReference type="SAM" id="Phobius"/>
    </source>
</evidence>
<feature type="compositionally biased region" description="Polar residues" evidence="1">
    <location>
        <begin position="229"/>
        <end position="243"/>
    </location>
</feature>
<evidence type="ECO:0000256" key="1">
    <source>
        <dbReference type="SAM" id="MobiDB-lite"/>
    </source>
</evidence>
<sequence length="293" mass="31496">MNAEERHRLHENDLEKLTERVRPVAEKYWNIVAVVVAGLLLVTALAIYFFRSQAAASSTEWGELTSALTSQVPTAEQFENIAEAYPGSPVAVWAQLNAADARLRSGLDLIFTDRDGALRDLSGAGEQYEQILADRSAPPMARERALFGSARVLEATSDGDMTRAISRYEELIETYPESVYKQISEERVASLENKSISEFYAWYAEQNPKPADLETPQDGPSLPLPAPAESTTGEVEAGSTTGTADEGPNLPEIEFPDIPAPTTESGSGAGSSGASEIEFPPLPETEAGSATGS</sequence>
<dbReference type="AlphaFoldDB" id="A0A517R448"/>
<protein>
    <recommendedName>
        <fullName evidence="5">Tetratricopeptide repeat-like domain-containing protein</fullName>
    </recommendedName>
</protein>